<dbReference type="SUPFAM" id="SSF53790">
    <property type="entry name" value="Tetrapyrrole methylase"/>
    <property type="match status" value="1"/>
</dbReference>
<dbReference type="InterPro" id="IPR035996">
    <property type="entry name" value="4pyrrol_Methylase_sf"/>
</dbReference>
<protein>
    <recommendedName>
        <fullName evidence="1">Tetrapyrrole methylase domain-containing protein</fullName>
    </recommendedName>
</protein>
<reference evidence="2" key="1">
    <citation type="journal article" date="2020" name="mSystems">
        <title>Genome- and Community-Level Interaction Insights into Carbon Utilization and Element Cycling Functions of Hydrothermarchaeota in Hydrothermal Sediment.</title>
        <authorList>
            <person name="Zhou Z."/>
            <person name="Liu Y."/>
            <person name="Xu W."/>
            <person name="Pan J."/>
            <person name="Luo Z.H."/>
            <person name="Li M."/>
        </authorList>
    </citation>
    <scope>NUCLEOTIDE SEQUENCE [LARGE SCALE GENOMIC DNA]</scope>
    <source>
        <strain evidence="2">HyVt-458</strain>
    </source>
</reference>
<dbReference type="GO" id="GO:0008168">
    <property type="term" value="F:methyltransferase activity"/>
    <property type="evidence" value="ECO:0007669"/>
    <property type="project" value="InterPro"/>
</dbReference>
<sequence>MPAGSLVIVGSGIQLGRHISARSISEIERADKVFCMTDAFTYRWIEGIRPDLQPLHIYYGDEKDRRQTYREMETAIVSAVKEGHKVCAVFYGHPGVFADVPHAAVRKLRAEGYSTRMEPGISAEDCLIADLGMDPGKQGCTSMEATQFLVYERQIDPTAMLILWQIGLTGDLSCTRFDTTTDKLQVLVDKLCRWYPVGHRVVIYEAPVLAIHQPRADRLSLKDLPRASLGQSSTLVIPPAETLTPDILVLRALGYTLADLD</sequence>
<organism evidence="2">
    <name type="scientific">Thiolapillus brandeum</name>
    <dbReference type="NCBI Taxonomy" id="1076588"/>
    <lineage>
        <taxon>Bacteria</taxon>
        <taxon>Pseudomonadati</taxon>
        <taxon>Pseudomonadota</taxon>
        <taxon>Gammaproteobacteria</taxon>
        <taxon>Chromatiales</taxon>
        <taxon>Sedimenticolaceae</taxon>
        <taxon>Thiolapillus</taxon>
    </lineage>
</organism>
<comment type="caution">
    <text evidence="2">The sequence shown here is derived from an EMBL/GenBank/DDBJ whole genome shotgun (WGS) entry which is preliminary data.</text>
</comment>
<dbReference type="AlphaFoldDB" id="A0A831RWL5"/>
<dbReference type="InterPro" id="IPR000878">
    <property type="entry name" value="4pyrrol_Mease"/>
</dbReference>
<dbReference type="CDD" id="cd19916">
    <property type="entry name" value="OphMA_like"/>
    <property type="match status" value="1"/>
</dbReference>
<accession>A0A831RWL5</accession>
<name>A0A831RWL5_9GAMM</name>
<evidence type="ECO:0000313" key="2">
    <source>
        <dbReference type="EMBL" id="HEC05468.1"/>
    </source>
</evidence>
<dbReference type="Gene3D" id="3.40.1010.10">
    <property type="entry name" value="Cobalt-precorrin-4 Transmethylase, Domain 1"/>
    <property type="match status" value="1"/>
</dbReference>
<proteinExistence type="predicted"/>
<feature type="domain" description="Tetrapyrrole methylase" evidence="1">
    <location>
        <begin position="6"/>
        <end position="145"/>
    </location>
</feature>
<dbReference type="EMBL" id="DRLF01000052">
    <property type="protein sequence ID" value="HEC05468.1"/>
    <property type="molecule type" value="Genomic_DNA"/>
</dbReference>
<dbReference type="Pfam" id="PF00590">
    <property type="entry name" value="TP_methylase"/>
    <property type="match status" value="1"/>
</dbReference>
<gene>
    <name evidence="2" type="ORF">ENJ12_01330</name>
</gene>
<dbReference type="InterPro" id="IPR014777">
    <property type="entry name" value="4pyrrole_Mease_sub1"/>
</dbReference>
<evidence type="ECO:0000259" key="1">
    <source>
        <dbReference type="Pfam" id="PF00590"/>
    </source>
</evidence>
<dbReference type="Proteomes" id="UP000886339">
    <property type="component" value="Unassembled WGS sequence"/>
</dbReference>